<dbReference type="AlphaFoldDB" id="A0A8B9KCK3"/>
<dbReference type="PROSITE" id="PS51257">
    <property type="entry name" value="PROKAR_LIPOPROTEIN"/>
    <property type="match status" value="1"/>
</dbReference>
<name>A0A8B9KCK3_ASTMX</name>
<organism evidence="2 3">
    <name type="scientific">Astyanax mexicanus</name>
    <name type="common">Blind cave fish</name>
    <name type="synonym">Astyanax fasciatus mexicanus</name>
    <dbReference type="NCBI Taxonomy" id="7994"/>
    <lineage>
        <taxon>Eukaryota</taxon>
        <taxon>Metazoa</taxon>
        <taxon>Chordata</taxon>
        <taxon>Craniata</taxon>
        <taxon>Vertebrata</taxon>
        <taxon>Euteleostomi</taxon>
        <taxon>Actinopterygii</taxon>
        <taxon>Neopterygii</taxon>
        <taxon>Teleostei</taxon>
        <taxon>Ostariophysi</taxon>
        <taxon>Characiformes</taxon>
        <taxon>Characoidei</taxon>
        <taxon>Acestrorhamphidae</taxon>
        <taxon>Acestrorhamphinae</taxon>
        <taxon>Astyanax</taxon>
    </lineage>
</organism>
<evidence type="ECO:0000313" key="3">
    <source>
        <dbReference type="Proteomes" id="UP000694621"/>
    </source>
</evidence>
<dbReference type="Proteomes" id="UP000694621">
    <property type="component" value="Unplaced"/>
</dbReference>
<sequence>MILFRRFRVLILTVFLVACSVHIVIDLLPRLERRIGNASGASPQTPECSCPRGAGEQAPGWAAWPNKHTSRLLRDFSSEPGSNLTSHSREKASTAEAPSKAGNQQHHQQQQQQNQLNQHARPGLDGHERRGGGHESAFSRRPAAKGSRLHALFEHPCGAVIKDFHRNMFYAQSGLFNVGCN</sequence>
<protein>
    <submittedName>
        <fullName evidence="2">Uncharacterized protein</fullName>
    </submittedName>
</protein>
<proteinExistence type="predicted"/>
<reference evidence="2" key="1">
    <citation type="submission" date="2025-08" db="UniProtKB">
        <authorList>
            <consortium name="Ensembl"/>
        </authorList>
    </citation>
    <scope>IDENTIFICATION</scope>
</reference>
<evidence type="ECO:0000313" key="2">
    <source>
        <dbReference type="Ensembl" id="ENSAMXP00005034232.1"/>
    </source>
</evidence>
<accession>A0A8B9KCK3</accession>
<feature type="compositionally biased region" description="Low complexity" evidence="1">
    <location>
        <begin position="103"/>
        <end position="119"/>
    </location>
</feature>
<feature type="region of interest" description="Disordered" evidence="1">
    <location>
        <begin position="38"/>
        <end position="146"/>
    </location>
</feature>
<evidence type="ECO:0000256" key="1">
    <source>
        <dbReference type="SAM" id="MobiDB-lite"/>
    </source>
</evidence>
<dbReference type="Ensembl" id="ENSAMXT00005037367.1">
    <property type="protein sequence ID" value="ENSAMXP00005034232.1"/>
    <property type="gene ID" value="ENSAMXG00005016507.1"/>
</dbReference>
<feature type="compositionally biased region" description="Basic and acidic residues" evidence="1">
    <location>
        <begin position="122"/>
        <end position="133"/>
    </location>
</feature>